<proteinExistence type="predicted"/>
<dbReference type="Proteomes" id="UP000823775">
    <property type="component" value="Unassembled WGS sequence"/>
</dbReference>
<evidence type="ECO:0000256" key="1">
    <source>
        <dbReference type="SAM" id="MobiDB-lite"/>
    </source>
</evidence>
<feature type="region of interest" description="Disordered" evidence="1">
    <location>
        <begin position="32"/>
        <end position="58"/>
    </location>
</feature>
<name>A0ABS8VJN1_DATST</name>
<dbReference type="EMBL" id="JACEIK010005110">
    <property type="protein sequence ID" value="MCE0480736.1"/>
    <property type="molecule type" value="Genomic_DNA"/>
</dbReference>
<evidence type="ECO:0000313" key="2">
    <source>
        <dbReference type="EMBL" id="MCE0480736.1"/>
    </source>
</evidence>
<sequence length="240" mass="27010">MAPLSLCWLLVLWEEKLMVRRMFLEIDSHHDKDSPQIIGKEVTSDRSLSDVQTPDKRQISPEIQKDIDEADHFIYDHPHDVIGDQNISDDQVSGQLHSITESVEDTEEADHFIYDQPQQTLTLDPETPTDVQNPTLIACDPLDPVFAVCNLNTVSRRDFDADEYIQVISEDDIDSDSKEEPRNTTDDAHVMQLLQAFGTTTSQMLDVQVKEFTDRHGLSPRGVSHFSPGSGTGPQPLGLD</sequence>
<feature type="region of interest" description="Disordered" evidence="1">
    <location>
        <begin position="216"/>
        <end position="240"/>
    </location>
</feature>
<protein>
    <submittedName>
        <fullName evidence="2">Uncharacterized protein</fullName>
    </submittedName>
</protein>
<keyword evidence="3" id="KW-1185">Reference proteome</keyword>
<comment type="caution">
    <text evidence="2">The sequence shown here is derived from an EMBL/GenBank/DDBJ whole genome shotgun (WGS) entry which is preliminary data.</text>
</comment>
<feature type="compositionally biased region" description="Basic and acidic residues" evidence="1">
    <location>
        <begin position="42"/>
        <end position="58"/>
    </location>
</feature>
<accession>A0ABS8VJN1</accession>
<evidence type="ECO:0000313" key="3">
    <source>
        <dbReference type="Proteomes" id="UP000823775"/>
    </source>
</evidence>
<gene>
    <name evidence="2" type="ORF">HAX54_037838</name>
</gene>
<organism evidence="2 3">
    <name type="scientific">Datura stramonium</name>
    <name type="common">Jimsonweed</name>
    <name type="synonym">Common thornapple</name>
    <dbReference type="NCBI Taxonomy" id="4076"/>
    <lineage>
        <taxon>Eukaryota</taxon>
        <taxon>Viridiplantae</taxon>
        <taxon>Streptophyta</taxon>
        <taxon>Embryophyta</taxon>
        <taxon>Tracheophyta</taxon>
        <taxon>Spermatophyta</taxon>
        <taxon>Magnoliopsida</taxon>
        <taxon>eudicotyledons</taxon>
        <taxon>Gunneridae</taxon>
        <taxon>Pentapetalae</taxon>
        <taxon>asterids</taxon>
        <taxon>lamiids</taxon>
        <taxon>Solanales</taxon>
        <taxon>Solanaceae</taxon>
        <taxon>Solanoideae</taxon>
        <taxon>Datureae</taxon>
        <taxon>Datura</taxon>
    </lineage>
</organism>
<reference evidence="2 3" key="1">
    <citation type="journal article" date="2021" name="BMC Genomics">
        <title>Datura genome reveals duplications of psychoactive alkaloid biosynthetic genes and high mutation rate following tissue culture.</title>
        <authorList>
            <person name="Rajewski A."/>
            <person name="Carter-House D."/>
            <person name="Stajich J."/>
            <person name="Litt A."/>
        </authorList>
    </citation>
    <scope>NUCLEOTIDE SEQUENCE [LARGE SCALE GENOMIC DNA]</scope>
    <source>
        <strain evidence="2">AR-01</strain>
    </source>
</reference>